<name>A0ABQ4CC84_9ACTN</name>
<evidence type="ECO:0000313" key="3">
    <source>
        <dbReference type="Proteomes" id="UP000624325"/>
    </source>
</evidence>
<keyword evidence="3" id="KW-1185">Reference proteome</keyword>
<dbReference type="EMBL" id="BONC01000065">
    <property type="protein sequence ID" value="GIF60383.1"/>
    <property type="molecule type" value="Genomic_DNA"/>
</dbReference>
<evidence type="ECO:0008006" key="4">
    <source>
        <dbReference type="Google" id="ProtNLM"/>
    </source>
</evidence>
<evidence type="ECO:0000313" key="2">
    <source>
        <dbReference type="EMBL" id="GIF60383.1"/>
    </source>
</evidence>
<evidence type="ECO:0000256" key="1">
    <source>
        <dbReference type="SAM" id="SignalP"/>
    </source>
</evidence>
<keyword evidence="1" id="KW-0732">Signal</keyword>
<organism evidence="2 3">
    <name type="scientific">Asanoa iriomotensis</name>
    <dbReference type="NCBI Taxonomy" id="234613"/>
    <lineage>
        <taxon>Bacteria</taxon>
        <taxon>Bacillati</taxon>
        <taxon>Actinomycetota</taxon>
        <taxon>Actinomycetes</taxon>
        <taxon>Micromonosporales</taxon>
        <taxon>Micromonosporaceae</taxon>
        <taxon>Asanoa</taxon>
    </lineage>
</organism>
<feature type="signal peptide" evidence="1">
    <location>
        <begin position="1"/>
        <end position="25"/>
    </location>
</feature>
<comment type="caution">
    <text evidence="2">The sequence shown here is derived from an EMBL/GenBank/DDBJ whole genome shotgun (WGS) entry which is preliminary data.</text>
</comment>
<dbReference type="Proteomes" id="UP000624325">
    <property type="component" value="Unassembled WGS sequence"/>
</dbReference>
<feature type="chain" id="PRO_5046772533" description="Lipoprotein" evidence="1">
    <location>
        <begin position="26"/>
        <end position="254"/>
    </location>
</feature>
<sequence>MRTPKLALAATAVLFALAGCGQTAASGGDSNAASTPADPAARIAAAATTLEKGSYRYSIESPVGKMTGVAHAPSESQQLSAVGKDEEGNEFSLEMVEIGTDRWMKMNIDLGDTDDPVMKEFAKEFNVWRHVSREEAAASFSAAEEKVGVGAADLLKKVTGLKESGADTLTGTLDVLATPLVDVIGDTEELKAMGDKAKAIPVAITLDADGRATSVVLDVPAGAKSPAYKATIGFSDYDKVEAPKPPPADQVKES</sequence>
<reference evidence="2 3" key="1">
    <citation type="submission" date="2021-01" db="EMBL/GenBank/DDBJ databases">
        <title>Whole genome shotgun sequence of Asanoa iriomotensis NBRC 100142.</title>
        <authorList>
            <person name="Komaki H."/>
            <person name="Tamura T."/>
        </authorList>
    </citation>
    <scope>NUCLEOTIDE SEQUENCE [LARGE SCALE GENOMIC DNA]</scope>
    <source>
        <strain evidence="2 3">NBRC 100142</strain>
    </source>
</reference>
<dbReference type="RefSeq" id="WP_203707193.1">
    <property type="nucleotide sequence ID" value="NZ_BAAALU010000001.1"/>
</dbReference>
<gene>
    <name evidence="2" type="ORF">Air01nite_64780</name>
</gene>
<protein>
    <recommendedName>
        <fullName evidence="4">Lipoprotein</fullName>
    </recommendedName>
</protein>
<accession>A0ABQ4CC84</accession>
<proteinExistence type="predicted"/>
<dbReference type="PROSITE" id="PS51257">
    <property type="entry name" value="PROKAR_LIPOPROTEIN"/>
    <property type="match status" value="1"/>
</dbReference>